<dbReference type="GO" id="GO:0033735">
    <property type="term" value="F:aspartate dehydrogenase [NAD(P)+] activity"/>
    <property type="evidence" value="ECO:0007669"/>
    <property type="project" value="InterPro"/>
</dbReference>
<dbReference type="EMBL" id="LR901847">
    <property type="protein sequence ID" value="CAD7249503.1"/>
    <property type="molecule type" value="Genomic_DNA"/>
</dbReference>
<evidence type="ECO:0000313" key="6">
    <source>
        <dbReference type="Proteomes" id="UP000677054"/>
    </source>
</evidence>
<dbReference type="GO" id="GO:0050661">
    <property type="term" value="F:NADP binding"/>
    <property type="evidence" value="ECO:0007669"/>
    <property type="project" value="InterPro"/>
</dbReference>
<dbReference type="Proteomes" id="UP000677054">
    <property type="component" value="Unassembled WGS sequence"/>
</dbReference>
<evidence type="ECO:0000256" key="1">
    <source>
        <dbReference type="ARBA" id="ARBA00008331"/>
    </source>
</evidence>
<dbReference type="PANTHER" id="PTHR31873">
    <property type="entry name" value="L-ASPARTATE DEHYDROGENASE-RELATED"/>
    <property type="match status" value="1"/>
</dbReference>
<dbReference type="InterPro" id="IPR005106">
    <property type="entry name" value="Asp/hSer_DH_NAD-bd"/>
</dbReference>
<feature type="domain" description="Aspartate/homoserine dehydrogenase NAD-binding" evidence="4">
    <location>
        <begin position="27"/>
        <end position="131"/>
    </location>
</feature>
<comment type="similarity">
    <text evidence="1">Belongs to the L-aspartate dehydrogenase family.</text>
</comment>
<dbReference type="Pfam" id="PF03447">
    <property type="entry name" value="NAD_binding_3"/>
    <property type="match status" value="1"/>
</dbReference>
<feature type="domain" description="Aspartate dehydrogenase" evidence="3">
    <location>
        <begin position="185"/>
        <end position="269"/>
    </location>
</feature>
<protein>
    <recommendedName>
        <fullName evidence="2">Aspartate dehydrogenase domain-containing protein</fullName>
    </recommendedName>
</protein>
<dbReference type="SUPFAM" id="SSF51735">
    <property type="entry name" value="NAD(P)-binding Rossmann-fold domains"/>
    <property type="match status" value="1"/>
</dbReference>
<dbReference type="AlphaFoldDB" id="A0A7R9FNM4"/>
<evidence type="ECO:0000313" key="5">
    <source>
        <dbReference type="EMBL" id="CAD7249503.1"/>
    </source>
</evidence>
<accession>A0A7R9FNM4</accession>
<dbReference type="Gene3D" id="3.40.50.720">
    <property type="entry name" value="NAD(P)-binding Rossmann-like Domain"/>
    <property type="match status" value="1"/>
</dbReference>
<dbReference type="InterPro" id="IPR036291">
    <property type="entry name" value="NAD(P)-bd_dom_sf"/>
</dbReference>
<dbReference type="PANTHER" id="PTHR31873:SF6">
    <property type="entry name" value="ASPARTATE DEHYDROGENASE DOMAIN-CONTAINING PROTEIN"/>
    <property type="match status" value="1"/>
</dbReference>
<gene>
    <name evidence="5" type="ORF">DSTB1V02_LOCUS9298</name>
</gene>
<reference evidence="5" key="1">
    <citation type="submission" date="2020-11" db="EMBL/GenBank/DDBJ databases">
        <authorList>
            <person name="Tran Van P."/>
        </authorList>
    </citation>
    <scope>NUCLEOTIDE SEQUENCE</scope>
</reference>
<dbReference type="SUPFAM" id="SSF55347">
    <property type="entry name" value="Glyceraldehyde-3-phosphate dehydrogenase-like, C-terminal domain"/>
    <property type="match status" value="1"/>
</dbReference>
<dbReference type="InterPro" id="IPR002811">
    <property type="entry name" value="Asp_DH"/>
</dbReference>
<dbReference type="EMBL" id="CAJPEV010002330">
    <property type="protein sequence ID" value="CAG0896549.1"/>
    <property type="molecule type" value="Genomic_DNA"/>
</dbReference>
<dbReference type="OrthoDB" id="4310724at2759"/>
<name>A0A7R9FNM4_9CRUS</name>
<proteinExistence type="inferred from homology"/>
<organism evidence="5">
    <name type="scientific">Darwinula stevensoni</name>
    <dbReference type="NCBI Taxonomy" id="69355"/>
    <lineage>
        <taxon>Eukaryota</taxon>
        <taxon>Metazoa</taxon>
        <taxon>Ecdysozoa</taxon>
        <taxon>Arthropoda</taxon>
        <taxon>Crustacea</taxon>
        <taxon>Oligostraca</taxon>
        <taxon>Ostracoda</taxon>
        <taxon>Podocopa</taxon>
        <taxon>Podocopida</taxon>
        <taxon>Darwinulocopina</taxon>
        <taxon>Darwinuloidea</taxon>
        <taxon>Darwinulidae</taxon>
        <taxon>Darwinula</taxon>
    </lineage>
</organism>
<evidence type="ECO:0000259" key="3">
    <source>
        <dbReference type="Pfam" id="PF01958"/>
    </source>
</evidence>
<dbReference type="Gene3D" id="3.30.360.10">
    <property type="entry name" value="Dihydrodipicolinate Reductase, domain 2"/>
    <property type="match status" value="1"/>
</dbReference>
<sequence>MAAPVEESEPKPLPVRGSKPLRIGIVGFGNLGKHLARKASESESLELAFVWNRDGSKMDSTDWLPATAILSELEDFASRRPELVVEVAHPSVTAEHAKDFLAVCPFAIGSPTALADEALLEEVERLSFRRGVYVPTGALWGAQDIRGMDSLGTLRGLRVTMAKTPESFRLSEPLRSRLESASPLTSATTLYEGSVSDLCPLAPNNVNAMAVAALAARDTLGFRKVVGRLVADPGLSGWHRVEVEVRGEAGFEVRTVRMNPAAEGAVTGKGTYDSFWKSLLSASALVSAYGPHPGIHIV</sequence>
<dbReference type="GO" id="GO:0009435">
    <property type="term" value="P:NAD+ biosynthetic process"/>
    <property type="evidence" value="ECO:0007669"/>
    <property type="project" value="InterPro"/>
</dbReference>
<evidence type="ECO:0000256" key="2">
    <source>
        <dbReference type="ARBA" id="ARBA00020169"/>
    </source>
</evidence>
<keyword evidence="6" id="KW-1185">Reference proteome</keyword>
<evidence type="ECO:0000259" key="4">
    <source>
        <dbReference type="Pfam" id="PF03447"/>
    </source>
</evidence>
<dbReference type="Pfam" id="PF01958">
    <property type="entry name" value="Asp_DH_C"/>
    <property type="match status" value="1"/>
</dbReference>